<reference evidence="14" key="1">
    <citation type="submission" date="2007-07" db="EMBL/GenBank/DDBJ databases">
        <title>PCAP assembly of the Caenorhabditis remanei genome.</title>
        <authorList>
            <consortium name="The Caenorhabditis remanei Sequencing Consortium"/>
            <person name="Wilson R.K."/>
        </authorList>
    </citation>
    <scope>NUCLEOTIDE SEQUENCE [LARGE SCALE GENOMIC DNA]</scope>
    <source>
        <strain evidence="14">PB4641</strain>
    </source>
</reference>
<dbReference type="InterPro" id="IPR005828">
    <property type="entry name" value="MFS_sugar_transport-like"/>
</dbReference>
<dbReference type="InterPro" id="IPR036259">
    <property type="entry name" value="MFS_trans_sf"/>
</dbReference>
<keyword evidence="8" id="KW-0325">Glycoprotein</keyword>
<dbReference type="STRING" id="31234.E3NB51"/>
<keyword evidence="6 12" id="KW-1133">Transmembrane helix</keyword>
<evidence type="ECO:0000256" key="4">
    <source>
        <dbReference type="ARBA" id="ARBA00022475"/>
    </source>
</evidence>
<dbReference type="FunCoup" id="E3NB51">
    <property type="interactions" value="466"/>
</dbReference>
<gene>
    <name evidence="14" type="primary">Cre-hmit-1.2</name>
    <name evidence="14" type="ORF">CRE_07793</name>
</gene>
<dbReference type="GO" id="GO:0005366">
    <property type="term" value="F:myo-inositol:proton symporter activity"/>
    <property type="evidence" value="ECO:0007669"/>
    <property type="project" value="TreeGrafter"/>
</dbReference>
<feature type="compositionally biased region" description="Low complexity" evidence="11">
    <location>
        <begin position="620"/>
        <end position="634"/>
    </location>
</feature>
<dbReference type="PROSITE" id="PS50850">
    <property type="entry name" value="MFS"/>
    <property type="match status" value="1"/>
</dbReference>
<dbReference type="PANTHER" id="PTHR48020">
    <property type="entry name" value="PROTON MYO-INOSITOL COTRANSPORTER"/>
    <property type="match status" value="1"/>
</dbReference>
<dbReference type="eggNOG" id="KOG0254">
    <property type="taxonomic scope" value="Eukaryota"/>
</dbReference>
<evidence type="ECO:0000256" key="12">
    <source>
        <dbReference type="SAM" id="Phobius"/>
    </source>
</evidence>
<proteinExistence type="inferred from homology"/>
<comment type="subcellular location">
    <subcellularLocation>
        <location evidence="1">Cell membrane</location>
        <topology evidence="1">Multi-pass membrane protein</topology>
    </subcellularLocation>
</comment>
<feature type="transmembrane region" description="Helical" evidence="12">
    <location>
        <begin position="123"/>
        <end position="144"/>
    </location>
</feature>
<dbReference type="InterPro" id="IPR003663">
    <property type="entry name" value="Sugar/inositol_transpt"/>
</dbReference>
<keyword evidence="4" id="KW-1003">Cell membrane</keyword>
<keyword evidence="3 10" id="KW-0813">Transport</keyword>
<dbReference type="OrthoDB" id="6339427at2759"/>
<evidence type="ECO:0000256" key="11">
    <source>
        <dbReference type="SAM" id="MobiDB-lite"/>
    </source>
</evidence>
<dbReference type="InParanoid" id="E3NB51"/>
<dbReference type="Pfam" id="PF00083">
    <property type="entry name" value="Sugar_tr"/>
    <property type="match status" value="2"/>
</dbReference>
<name>E3NB51_CAERE</name>
<comment type="catalytic activity">
    <reaction evidence="9">
        <text>myo-inositol(out) + H(+)(out) = myo-inositol(in) + H(+)(in)</text>
        <dbReference type="Rhea" id="RHEA:60364"/>
        <dbReference type="ChEBI" id="CHEBI:15378"/>
        <dbReference type="ChEBI" id="CHEBI:17268"/>
    </reaction>
</comment>
<dbReference type="EMBL" id="DS268582">
    <property type="protein sequence ID" value="EFO91805.1"/>
    <property type="molecule type" value="Genomic_DNA"/>
</dbReference>
<evidence type="ECO:0000313" key="15">
    <source>
        <dbReference type="Proteomes" id="UP000008281"/>
    </source>
</evidence>
<evidence type="ECO:0000313" key="14">
    <source>
        <dbReference type="EMBL" id="EFO91805.1"/>
    </source>
</evidence>
<dbReference type="InterPro" id="IPR005829">
    <property type="entry name" value="Sugar_transporter_CS"/>
</dbReference>
<protein>
    <submittedName>
        <fullName evidence="14">CRE-HMIT-1.2 protein</fullName>
    </submittedName>
</protein>
<organism evidence="15">
    <name type="scientific">Caenorhabditis remanei</name>
    <name type="common">Caenorhabditis vulgaris</name>
    <dbReference type="NCBI Taxonomy" id="31234"/>
    <lineage>
        <taxon>Eukaryota</taxon>
        <taxon>Metazoa</taxon>
        <taxon>Ecdysozoa</taxon>
        <taxon>Nematoda</taxon>
        <taxon>Chromadorea</taxon>
        <taxon>Rhabditida</taxon>
        <taxon>Rhabditina</taxon>
        <taxon>Rhabditomorpha</taxon>
        <taxon>Rhabditoidea</taxon>
        <taxon>Rhabditidae</taxon>
        <taxon>Peloderinae</taxon>
        <taxon>Caenorhabditis</taxon>
    </lineage>
</organism>
<dbReference type="PROSITE" id="PS00216">
    <property type="entry name" value="SUGAR_TRANSPORT_1"/>
    <property type="match status" value="1"/>
</dbReference>
<dbReference type="FunFam" id="1.20.1250.20:FF:000387">
    <property type="entry name" value="H(+) MyoInositol coTransporter"/>
    <property type="match status" value="1"/>
</dbReference>
<dbReference type="FunFam" id="1.20.1250.20:FF:000371">
    <property type="entry name" value="H(+) MyoInositol coTransporter"/>
    <property type="match status" value="1"/>
</dbReference>
<comment type="similarity">
    <text evidence="2 10">Belongs to the major facilitator superfamily. Sugar transporter (TC 2.A.1.1) family.</text>
</comment>
<evidence type="ECO:0000256" key="7">
    <source>
        <dbReference type="ARBA" id="ARBA00023136"/>
    </source>
</evidence>
<dbReference type="AlphaFoldDB" id="E3NB51"/>
<feature type="transmembrane region" description="Helical" evidence="12">
    <location>
        <begin position="315"/>
        <end position="336"/>
    </location>
</feature>
<evidence type="ECO:0000256" key="8">
    <source>
        <dbReference type="ARBA" id="ARBA00023180"/>
    </source>
</evidence>
<evidence type="ECO:0000256" key="3">
    <source>
        <dbReference type="ARBA" id="ARBA00022448"/>
    </source>
</evidence>
<evidence type="ECO:0000259" key="13">
    <source>
        <dbReference type="PROSITE" id="PS50850"/>
    </source>
</evidence>
<dbReference type="Gene3D" id="1.20.1250.20">
    <property type="entry name" value="MFS general substrate transporter like domains"/>
    <property type="match status" value="2"/>
</dbReference>
<feature type="transmembrane region" description="Helical" evidence="12">
    <location>
        <begin position="156"/>
        <end position="180"/>
    </location>
</feature>
<feature type="transmembrane region" description="Helical" evidence="12">
    <location>
        <begin position="22"/>
        <end position="42"/>
    </location>
</feature>
<keyword evidence="15" id="KW-1185">Reference proteome</keyword>
<accession>E3NB51</accession>
<feature type="domain" description="Major facilitator superfamily (MFS) profile" evidence="13">
    <location>
        <begin position="29"/>
        <end position="581"/>
    </location>
</feature>
<keyword evidence="5 12" id="KW-0812">Transmembrane</keyword>
<dbReference type="NCBIfam" id="TIGR00879">
    <property type="entry name" value="SP"/>
    <property type="match status" value="1"/>
</dbReference>
<feature type="transmembrane region" description="Helical" evidence="12">
    <location>
        <begin position="526"/>
        <end position="547"/>
    </location>
</feature>
<dbReference type="GO" id="GO:0016324">
    <property type="term" value="C:apical plasma membrane"/>
    <property type="evidence" value="ECO:0007669"/>
    <property type="project" value="TreeGrafter"/>
</dbReference>
<feature type="transmembrane region" description="Helical" evidence="12">
    <location>
        <begin position="559"/>
        <end position="577"/>
    </location>
</feature>
<dbReference type="Proteomes" id="UP000008281">
    <property type="component" value="Unassembled WGS sequence"/>
</dbReference>
<dbReference type="SUPFAM" id="SSF103473">
    <property type="entry name" value="MFS general substrate transporter"/>
    <property type="match status" value="1"/>
</dbReference>
<dbReference type="HOGENOM" id="CLU_001265_30_5_1"/>
<dbReference type="PROSITE" id="PS00217">
    <property type="entry name" value="SUGAR_TRANSPORT_2"/>
    <property type="match status" value="1"/>
</dbReference>
<dbReference type="InterPro" id="IPR020846">
    <property type="entry name" value="MFS_dom"/>
</dbReference>
<sequence>MVAIEFKVSESGRARPEKNPKLGFFVYLLGSAAIIGGFLFGYDTSVVSAAMLYVPEAPGLKPMGTVWKEVIVSITPGMAAVGAWFSGAGSDRYGRKPIIIGSTIIFIAGAAICAVAWTKIIMLIGRIFLGVGIGFASMVVPVYLGEASPTHVRGVLVSAFAMMISFGQVVANVMGGIFSYWEPYTIGWRLMFAFAGIPALIQFVCFIFLPETPRWLYENGQTERAKQVLEKIYSGDEEWIEYELAEIETYAEERKKQMEEEKKSGPVIWRILKTPHVLKACFIGSMLQAFQQLAGINTILYYTADIIRSAGIENYHTIIWISVILSVCNLIGPFIPMTLIEKLGRRKLFLFSCAGVVVSLVLIGVSFLLVGNDSAPNFEMSSYSLAGSYDPTHVEAESCRILSNCDSCVTSEHCGFCEDSETRTGFCLPVNHNDPTLYSSTGLCTNGVDKSNSSFPNGRSGNSKDVYEVMLFTATSYTWQKHHCTTSYTILPIVMMGLYLLTFSSGFTSLPWVLNSEFYPMWARSTCVSISTLSNWVFNLLVSLTYLSLTHAITKYGAFWLYAIFTIIAFIFIYFLVPETTGYSIDEVEMLFMNKRQRNIAMQIRQAKLENGKDKEKETNNNSSNSLSTETITM</sequence>
<feature type="transmembrane region" description="Helical" evidence="12">
    <location>
        <begin position="98"/>
        <end position="117"/>
    </location>
</feature>
<feature type="transmembrane region" description="Helical" evidence="12">
    <location>
        <begin position="490"/>
        <end position="514"/>
    </location>
</feature>
<dbReference type="OMA" id="RSNIKFW"/>
<evidence type="ECO:0000256" key="1">
    <source>
        <dbReference type="ARBA" id="ARBA00004651"/>
    </source>
</evidence>
<dbReference type="PRINTS" id="PR00171">
    <property type="entry name" value="SUGRTRNSPORT"/>
</dbReference>
<dbReference type="InterPro" id="IPR050814">
    <property type="entry name" value="Myo-inositol_Transporter"/>
</dbReference>
<feature type="transmembrane region" description="Helical" evidence="12">
    <location>
        <begin position="348"/>
        <end position="370"/>
    </location>
</feature>
<evidence type="ECO:0000256" key="5">
    <source>
        <dbReference type="ARBA" id="ARBA00022692"/>
    </source>
</evidence>
<keyword evidence="7 12" id="KW-0472">Membrane</keyword>
<feature type="transmembrane region" description="Helical" evidence="12">
    <location>
        <begin position="66"/>
        <end position="86"/>
    </location>
</feature>
<feature type="region of interest" description="Disordered" evidence="11">
    <location>
        <begin position="611"/>
        <end position="634"/>
    </location>
</feature>
<evidence type="ECO:0000256" key="6">
    <source>
        <dbReference type="ARBA" id="ARBA00022989"/>
    </source>
</evidence>
<feature type="transmembrane region" description="Helical" evidence="12">
    <location>
        <begin position="186"/>
        <end position="209"/>
    </location>
</feature>
<dbReference type="PANTHER" id="PTHR48020:SF11">
    <property type="entry name" value="PROTON MYO-INOSITOL COTRANSPORTER HMIT-1.2"/>
    <property type="match status" value="1"/>
</dbReference>
<evidence type="ECO:0000256" key="10">
    <source>
        <dbReference type="RuleBase" id="RU003346"/>
    </source>
</evidence>
<evidence type="ECO:0000256" key="9">
    <source>
        <dbReference type="ARBA" id="ARBA00049119"/>
    </source>
</evidence>
<evidence type="ECO:0000256" key="2">
    <source>
        <dbReference type="ARBA" id="ARBA00010992"/>
    </source>
</evidence>